<feature type="transmembrane region" description="Helical" evidence="9">
    <location>
        <begin position="36"/>
        <end position="60"/>
    </location>
</feature>
<feature type="transmembrane region" description="Helical" evidence="9">
    <location>
        <begin position="146"/>
        <end position="164"/>
    </location>
</feature>
<evidence type="ECO:0000256" key="7">
    <source>
        <dbReference type="ARBA" id="ARBA00022989"/>
    </source>
</evidence>
<dbReference type="Proteomes" id="UP000632154">
    <property type="component" value="Unassembled WGS sequence"/>
</dbReference>
<proteinExistence type="inferred from homology"/>
<protein>
    <submittedName>
        <fullName evidence="10">Branched-chain amino acid carrier protein</fullName>
    </submittedName>
</protein>
<evidence type="ECO:0000313" key="11">
    <source>
        <dbReference type="Proteomes" id="UP000632154"/>
    </source>
</evidence>
<keyword evidence="5 9" id="KW-0812">Transmembrane</keyword>
<feature type="transmembrane region" description="Helical" evidence="9">
    <location>
        <begin position="380"/>
        <end position="402"/>
    </location>
</feature>
<dbReference type="RefSeq" id="WP_189642308.1">
    <property type="nucleotide sequence ID" value="NZ_BNAL01000006.1"/>
</dbReference>
<feature type="transmembrane region" description="Helical" evidence="9">
    <location>
        <begin position="222"/>
        <end position="244"/>
    </location>
</feature>
<feature type="transmembrane region" description="Helical" evidence="9">
    <location>
        <begin position="414"/>
        <end position="432"/>
    </location>
</feature>
<keyword evidence="8 9" id="KW-0472">Membrane</keyword>
<dbReference type="PANTHER" id="PTHR30588">
    <property type="entry name" value="BRANCHED-CHAIN AMINO ACID TRANSPORT SYSTEM 2 CARRIER PROTEIN"/>
    <property type="match status" value="1"/>
</dbReference>
<evidence type="ECO:0000256" key="2">
    <source>
        <dbReference type="ARBA" id="ARBA00008540"/>
    </source>
</evidence>
<keyword evidence="6" id="KW-0029">Amino-acid transport</keyword>
<feature type="transmembrane region" description="Helical" evidence="9">
    <location>
        <begin position="184"/>
        <end position="210"/>
    </location>
</feature>
<comment type="subcellular location">
    <subcellularLocation>
        <location evidence="1">Cell membrane</location>
        <topology evidence="1">Multi-pass membrane protein</topology>
    </subcellularLocation>
</comment>
<feature type="transmembrane region" description="Helical" evidence="9">
    <location>
        <begin position="343"/>
        <end position="368"/>
    </location>
</feature>
<evidence type="ECO:0000256" key="6">
    <source>
        <dbReference type="ARBA" id="ARBA00022970"/>
    </source>
</evidence>
<evidence type="ECO:0000313" key="10">
    <source>
        <dbReference type="EMBL" id="GHF97827.1"/>
    </source>
</evidence>
<keyword evidence="7 9" id="KW-1133">Transmembrane helix</keyword>
<evidence type="ECO:0000256" key="1">
    <source>
        <dbReference type="ARBA" id="ARBA00004651"/>
    </source>
</evidence>
<gene>
    <name evidence="10" type="ORF">GCM10017783_07080</name>
</gene>
<keyword evidence="4" id="KW-1003">Cell membrane</keyword>
<keyword evidence="3" id="KW-0813">Transport</keyword>
<name>A0ABQ3JZY9_9DEIO</name>
<dbReference type="NCBIfam" id="TIGR00796">
    <property type="entry name" value="livcs"/>
    <property type="match status" value="1"/>
</dbReference>
<dbReference type="Pfam" id="PF05525">
    <property type="entry name" value="Branch_AA_trans"/>
    <property type="match status" value="1"/>
</dbReference>
<evidence type="ECO:0000256" key="8">
    <source>
        <dbReference type="ARBA" id="ARBA00023136"/>
    </source>
</evidence>
<evidence type="ECO:0000256" key="9">
    <source>
        <dbReference type="SAM" id="Phobius"/>
    </source>
</evidence>
<dbReference type="InterPro" id="IPR004685">
    <property type="entry name" value="Brnchd-chn_aa_trnsp_Livcs"/>
</dbReference>
<reference evidence="11" key="1">
    <citation type="journal article" date="2019" name="Int. J. Syst. Evol. Microbiol.">
        <title>The Global Catalogue of Microorganisms (GCM) 10K type strain sequencing project: providing services to taxonomists for standard genome sequencing and annotation.</title>
        <authorList>
            <consortium name="The Broad Institute Genomics Platform"/>
            <consortium name="The Broad Institute Genome Sequencing Center for Infectious Disease"/>
            <person name="Wu L."/>
            <person name="Ma J."/>
        </authorList>
    </citation>
    <scope>NUCLEOTIDE SEQUENCE [LARGE SCALE GENOMIC DNA]</scope>
    <source>
        <strain evidence="11">CGMCC 1.18439</strain>
    </source>
</reference>
<evidence type="ECO:0000256" key="5">
    <source>
        <dbReference type="ARBA" id="ARBA00022692"/>
    </source>
</evidence>
<organism evidence="10 11">
    <name type="scientific">Deinococcus piscis</name>
    <dbReference type="NCBI Taxonomy" id="394230"/>
    <lineage>
        <taxon>Bacteria</taxon>
        <taxon>Thermotogati</taxon>
        <taxon>Deinococcota</taxon>
        <taxon>Deinococci</taxon>
        <taxon>Deinococcales</taxon>
        <taxon>Deinococcaceae</taxon>
        <taxon>Deinococcus</taxon>
    </lineage>
</organism>
<dbReference type="EMBL" id="BNAL01000006">
    <property type="protein sequence ID" value="GHF97827.1"/>
    <property type="molecule type" value="Genomic_DNA"/>
</dbReference>
<accession>A0ABQ3JZY9</accession>
<dbReference type="PANTHER" id="PTHR30588:SF7">
    <property type="entry name" value="BRANCHED-CHAIN AMINO ACID CARRIER PROTEIN SAOUHSC_01411-RELATED"/>
    <property type="match status" value="1"/>
</dbReference>
<feature type="transmembrane region" description="Helical" evidence="9">
    <location>
        <begin position="113"/>
        <end position="134"/>
    </location>
</feature>
<evidence type="ECO:0000256" key="3">
    <source>
        <dbReference type="ARBA" id="ARBA00022448"/>
    </source>
</evidence>
<feature type="transmembrane region" description="Helical" evidence="9">
    <location>
        <begin position="288"/>
        <end position="307"/>
    </location>
</feature>
<comment type="caution">
    <text evidence="10">The sequence shown here is derived from an EMBL/GenBank/DDBJ whole genome shotgun (WGS) entry which is preliminary data.</text>
</comment>
<feature type="transmembrane region" description="Helical" evidence="9">
    <location>
        <begin position="72"/>
        <end position="93"/>
    </location>
</feature>
<feature type="transmembrane region" description="Helical" evidence="9">
    <location>
        <begin position="319"/>
        <end position="337"/>
    </location>
</feature>
<comment type="similarity">
    <text evidence="2">Belongs to the branched chain amino acid transporter family.</text>
</comment>
<keyword evidence="11" id="KW-1185">Reference proteome</keyword>
<sequence>MLRTSLTVGFMLFAIFFGAGNLIFPPQLGSESGAAYAPAMLGFLLTGVGLPLLGIVVGALAPGGYAEALRRIHPAFGLVFLTAIYLTIGPLFAIPRTGATAYQMALVPFLGNAGGTSLLLWTLGYFGLALWLSLNPSRMVDRIGEWLTPALLLSLLVLIVRAFMLLSGHTPAAPAAAYADGHAFFAGFTAGYQTLDALAAVAFSVVVLGAIQSKGAASGPALLRQTATAGAIAALFLGLVYMALGWTGAHMPLSSDTLNSLQAGGTNLGTYLLTTIANEAFGPFGRTLLGLIVTLACLTTTVGLLVAVGEYLVDTFPKLNYRLTVMALTLFSLLIANQGLNTIISVSVPVLVILYPITISVMLLILLARFVATPRLGWQLAVAAVTVISLLTSAQGNGWLSLPWIETLPLRAQSLEWLPFMLAGLGLGWLLGGRSERISLADSASPGESSFSDAERVRA</sequence>
<evidence type="ECO:0000256" key="4">
    <source>
        <dbReference type="ARBA" id="ARBA00022475"/>
    </source>
</evidence>
<feature type="transmembrane region" description="Helical" evidence="9">
    <location>
        <begin position="7"/>
        <end position="24"/>
    </location>
</feature>